<dbReference type="EMBL" id="VSSQ01059911">
    <property type="protein sequence ID" value="MPN13416.1"/>
    <property type="molecule type" value="Genomic_DNA"/>
</dbReference>
<organism evidence="2">
    <name type="scientific">bioreactor metagenome</name>
    <dbReference type="NCBI Taxonomy" id="1076179"/>
    <lineage>
        <taxon>unclassified sequences</taxon>
        <taxon>metagenomes</taxon>
        <taxon>ecological metagenomes</taxon>
    </lineage>
</organism>
<keyword evidence="1" id="KW-0812">Transmembrane</keyword>
<feature type="transmembrane region" description="Helical" evidence="1">
    <location>
        <begin position="42"/>
        <end position="67"/>
    </location>
</feature>
<comment type="caution">
    <text evidence="2">The sequence shown here is derived from an EMBL/GenBank/DDBJ whole genome shotgun (WGS) entry which is preliminary data.</text>
</comment>
<proteinExistence type="predicted"/>
<keyword evidence="1" id="KW-1133">Transmembrane helix</keyword>
<reference evidence="2" key="1">
    <citation type="submission" date="2019-08" db="EMBL/GenBank/DDBJ databases">
        <authorList>
            <person name="Kucharzyk K."/>
            <person name="Murdoch R.W."/>
            <person name="Higgins S."/>
            <person name="Loffler F."/>
        </authorList>
    </citation>
    <scope>NUCLEOTIDE SEQUENCE</scope>
</reference>
<sequence>MKTFRALTTTALLGYGVLKTYSFLLGANHLHTGIPLGTPGAIFSSGLIFVLDICVGLIVACTMYGFFSVFSRGEI</sequence>
<evidence type="ECO:0000313" key="2">
    <source>
        <dbReference type="EMBL" id="MPN13416.1"/>
    </source>
</evidence>
<accession>A0A645FIF2</accession>
<gene>
    <name evidence="2" type="ORF">SDC9_160737</name>
</gene>
<protein>
    <recommendedName>
        <fullName evidence="3">Na+/H+ antiporter MnhB subunit-related protein domain-containing protein</fullName>
    </recommendedName>
</protein>
<evidence type="ECO:0000256" key="1">
    <source>
        <dbReference type="SAM" id="Phobius"/>
    </source>
</evidence>
<dbReference type="AlphaFoldDB" id="A0A645FIF2"/>
<name>A0A645FIF2_9ZZZZ</name>
<keyword evidence="1" id="KW-0472">Membrane</keyword>
<evidence type="ECO:0008006" key="3">
    <source>
        <dbReference type="Google" id="ProtNLM"/>
    </source>
</evidence>